<dbReference type="GO" id="GO:0015074">
    <property type="term" value="P:DNA integration"/>
    <property type="evidence" value="ECO:0007669"/>
    <property type="project" value="InterPro"/>
</dbReference>
<dbReference type="SMART" id="SM00530">
    <property type="entry name" value="HTH_XRE"/>
    <property type="match status" value="1"/>
</dbReference>
<dbReference type="Proteomes" id="UP000198781">
    <property type="component" value="Unassembled WGS sequence"/>
</dbReference>
<dbReference type="Pfam" id="PF00589">
    <property type="entry name" value="Phage_integrase"/>
    <property type="match status" value="1"/>
</dbReference>
<dbReference type="Gene3D" id="1.10.443.10">
    <property type="entry name" value="Intergrase catalytic core"/>
    <property type="match status" value="1"/>
</dbReference>
<dbReference type="InterPro" id="IPR002104">
    <property type="entry name" value="Integrase_catalytic"/>
</dbReference>
<evidence type="ECO:0000313" key="3">
    <source>
        <dbReference type="EMBL" id="SDD94509.1"/>
    </source>
</evidence>
<sequence length="543" mass="61196">MLGEIHSRPSVSPWRPQYEAAKCGRRVHQRQSPPFHERLRKALDASGYRAKAAALASKTSTSAISRWMRGAHPSTRSLPNLHKLEKLLSVPDGELFALASEGIKSKVHVPTDPFRKRLAELAKEKYRLKIPEVTPKFREQWLSLFRFKTSATAPRGLNRHTKSRWSLTPIEKSAIAPNAFNSQGTSVSAAATQTWTLASRFFGFLQLHKDRGGYGLAEEHAQNLAWLAVPDAIERFLDFLTERSDGLKHGGHRQFCSLVSTMTHGKHGYLSQQPAFASTLPNEVLEGWSWTEMCVEAGKLAAAWKADSTDQSRDTSAPLQHFFEHECALEPVLSAMSELRSEANNSSNGAQEAIHRRDEVLLGLLASTPLRAKNIITLTYNEHNTGDVYKDAAGAWRIRISGGMFKNKNRVAKDIYDVAVATWLNPLFDDYIREFRPRLLKDGLESIYFFLSKHGKRFDSMNQRVLKVTRKHIPDSGGISPHAFRHLVATDWLNAHPNDFTTVAMLLNDTINVVMKNYAHLKKDIAFNKYSDYLAEVKKSKNL</sequence>
<dbReference type="PROSITE" id="PS51898">
    <property type="entry name" value="TYR_RECOMBINASE"/>
    <property type="match status" value="1"/>
</dbReference>
<dbReference type="GO" id="GO:0006310">
    <property type="term" value="P:DNA recombination"/>
    <property type="evidence" value="ECO:0007669"/>
    <property type="project" value="UniProtKB-KW"/>
</dbReference>
<dbReference type="AlphaFoldDB" id="A0A1G6YVT6"/>
<feature type="domain" description="Tyr recombinase" evidence="2">
    <location>
        <begin position="318"/>
        <end position="531"/>
    </location>
</feature>
<organism evidence="3 4">
    <name type="scientific">Paracidovorax valerianellae</name>
    <dbReference type="NCBI Taxonomy" id="187868"/>
    <lineage>
        <taxon>Bacteria</taxon>
        <taxon>Pseudomonadati</taxon>
        <taxon>Pseudomonadota</taxon>
        <taxon>Betaproteobacteria</taxon>
        <taxon>Burkholderiales</taxon>
        <taxon>Comamonadaceae</taxon>
        <taxon>Paracidovorax</taxon>
    </lineage>
</organism>
<dbReference type="STRING" id="187868.SAMN05192589_110176"/>
<dbReference type="InterPro" id="IPR010982">
    <property type="entry name" value="Lambda_DNA-bd_dom_sf"/>
</dbReference>
<gene>
    <name evidence="3" type="ORF">SAMN05192589_110176</name>
</gene>
<dbReference type="EMBL" id="FMZC01000010">
    <property type="protein sequence ID" value="SDD94509.1"/>
    <property type="molecule type" value="Genomic_DNA"/>
</dbReference>
<evidence type="ECO:0000313" key="4">
    <source>
        <dbReference type="Proteomes" id="UP000198781"/>
    </source>
</evidence>
<keyword evidence="4" id="KW-1185">Reference proteome</keyword>
<dbReference type="CDD" id="cd00093">
    <property type="entry name" value="HTH_XRE"/>
    <property type="match status" value="1"/>
</dbReference>
<accession>A0A1G6YVT6</accession>
<evidence type="ECO:0000256" key="1">
    <source>
        <dbReference type="ARBA" id="ARBA00023172"/>
    </source>
</evidence>
<name>A0A1G6YVT6_9BURK</name>
<dbReference type="InterPro" id="IPR013762">
    <property type="entry name" value="Integrase-like_cat_sf"/>
</dbReference>
<protein>
    <submittedName>
        <fullName evidence="3">Phage integrase family protein</fullName>
    </submittedName>
</protein>
<dbReference type="InterPro" id="IPR001387">
    <property type="entry name" value="Cro/C1-type_HTH"/>
</dbReference>
<dbReference type="SUPFAM" id="SSF47413">
    <property type="entry name" value="lambda repressor-like DNA-binding domains"/>
    <property type="match status" value="1"/>
</dbReference>
<proteinExistence type="predicted"/>
<dbReference type="CDD" id="cd00397">
    <property type="entry name" value="DNA_BRE_C"/>
    <property type="match status" value="1"/>
</dbReference>
<dbReference type="InterPro" id="IPR011010">
    <property type="entry name" value="DNA_brk_join_enz"/>
</dbReference>
<reference evidence="3 4" key="1">
    <citation type="submission" date="2016-10" db="EMBL/GenBank/DDBJ databases">
        <authorList>
            <person name="de Groot N.N."/>
        </authorList>
    </citation>
    <scope>NUCLEOTIDE SEQUENCE [LARGE SCALE GENOMIC DNA]</scope>
    <source>
        <strain evidence="3 4">DSM 16619</strain>
    </source>
</reference>
<evidence type="ECO:0000259" key="2">
    <source>
        <dbReference type="PROSITE" id="PS51898"/>
    </source>
</evidence>
<dbReference type="SUPFAM" id="SSF56349">
    <property type="entry name" value="DNA breaking-rejoining enzymes"/>
    <property type="match status" value="1"/>
</dbReference>
<dbReference type="GO" id="GO:0003677">
    <property type="term" value="F:DNA binding"/>
    <property type="evidence" value="ECO:0007669"/>
    <property type="project" value="InterPro"/>
</dbReference>
<keyword evidence="1" id="KW-0233">DNA recombination</keyword>